<reference evidence="8" key="1">
    <citation type="submission" date="2016-02" db="EMBL/GenBank/DDBJ databases">
        <title>Draft Genome Sequence of Sporotomaculum syntrophicum Strain FB, a Syntrophic Benzoate Degrader.</title>
        <authorList>
            <person name="Nobu M.K."/>
            <person name="Narihiro T."/>
            <person name="Qiu Y.-L."/>
            <person name="Ohashi A."/>
            <person name="Liu W.-T."/>
            <person name="Yuji S."/>
        </authorList>
    </citation>
    <scope>NUCLEOTIDE SEQUENCE</scope>
    <source>
        <strain evidence="8">FB</strain>
    </source>
</reference>
<dbReference type="EMBL" id="LSRS01000005">
    <property type="protein sequence ID" value="KAF1084380.1"/>
    <property type="molecule type" value="Genomic_DNA"/>
</dbReference>
<protein>
    <submittedName>
        <fullName evidence="8">Rubrerythrin</fullName>
    </submittedName>
</protein>
<evidence type="ECO:0000313" key="8">
    <source>
        <dbReference type="EMBL" id="KAF1084380.1"/>
    </source>
</evidence>
<dbReference type="GO" id="GO:0016491">
    <property type="term" value="F:oxidoreductase activity"/>
    <property type="evidence" value="ECO:0007669"/>
    <property type="project" value="InterPro"/>
</dbReference>
<evidence type="ECO:0000256" key="2">
    <source>
        <dbReference type="ARBA" id="ARBA00022448"/>
    </source>
</evidence>
<keyword evidence="2" id="KW-0813">Transport</keyword>
<gene>
    <name evidence="8" type="primary">rbr</name>
    <name evidence="8" type="ORF">SPSYN_02157</name>
</gene>
<dbReference type="PROSITE" id="PS50903">
    <property type="entry name" value="RUBREDOXIN_LIKE"/>
    <property type="match status" value="1"/>
</dbReference>
<keyword evidence="5" id="KW-0408">Iron</keyword>
<dbReference type="InterPro" id="IPR003251">
    <property type="entry name" value="Rr_diiron-bd_dom"/>
</dbReference>
<dbReference type="SUPFAM" id="SSF47240">
    <property type="entry name" value="Ferritin-like"/>
    <property type="match status" value="1"/>
</dbReference>
<comment type="cofactor">
    <cofactor evidence="1">
        <name>Fe(3+)</name>
        <dbReference type="ChEBI" id="CHEBI:29034"/>
    </cofactor>
</comment>
<dbReference type="SUPFAM" id="SSF57802">
    <property type="entry name" value="Rubredoxin-like"/>
    <property type="match status" value="1"/>
</dbReference>
<comment type="caution">
    <text evidence="8">The sequence shown here is derived from an EMBL/GenBank/DDBJ whole genome shotgun (WGS) entry which is preliminary data.</text>
</comment>
<dbReference type="InterPro" id="IPR009040">
    <property type="entry name" value="Ferritin-like_diiron"/>
</dbReference>
<dbReference type="PANTHER" id="PTHR43865">
    <property type="entry name" value="RUBRERYTHRIN-RELATED"/>
    <property type="match status" value="1"/>
</dbReference>
<dbReference type="Gene3D" id="2.20.28.10">
    <property type="match status" value="1"/>
</dbReference>
<evidence type="ECO:0000256" key="1">
    <source>
        <dbReference type="ARBA" id="ARBA00001965"/>
    </source>
</evidence>
<dbReference type="PROSITE" id="PS50905">
    <property type="entry name" value="FERRITIN_LIKE"/>
    <property type="match status" value="1"/>
</dbReference>
<dbReference type="FunFam" id="2.20.28.10:FF:000018">
    <property type="entry name" value="Rubrerythrin"/>
    <property type="match status" value="1"/>
</dbReference>
<dbReference type="Gene3D" id="1.20.1260.10">
    <property type="match status" value="1"/>
</dbReference>
<sequence length="190" mass="21373">MSIKGTRTEKNLLAAFAGESQARNRYTYFASVAKKEGYEQISAAYLETADQEKEHAKRLFKFLEGGDLEITASFPAGIIGTTAENLQASAAGENHEHTEMYPEFAQIADEEGFPELAKIFRAIAAAEVGHEQRFLAFLENIQKGQVFKRAEKVVWRCRNCGYMHEGTEAPEVCPACDHPQAHYELWCQNY</sequence>
<dbReference type="NCBIfam" id="NF045767">
    <property type="entry name" value="RuberyRbr"/>
    <property type="match status" value="1"/>
</dbReference>
<feature type="domain" description="Ferritin-like diiron" evidence="7">
    <location>
        <begin position="2"/>
        <end position="145"/>
    </location>
</feature>
<dbReference type="CDD" id="cd00729">
    <property type="entry name" value="rubredoxin_SM"/>
    <property type="match status" value="1"/>
</dbReference>
<dbReference type="InterPro" id="IPR012347">
    <property type="entry name" value="Ferritin-like"/>
</dbReference>
<dbReference type="Proteomes" id="UP000798488">
    <property type="component" value="Unassembled WGS sequence"/>
</dbReference>
<dbReference type="GO" id="GO:0005506">
    <property type="term" value="F:iron ion binding"/>
    <property type="evidence" value="ECO:0007669"/>
    <property type="project" value="InterPro"/>
</dbReference>
<keyword evidence="9" id="KW-1185">Reference proteome</keyword>
<dbReference type="CDD" id="cd01041">
    <property type="entry name" value="Rubrerythrin"/>
    <property type="match status" value="1"/>
</dbReference>
<dbReference type="InterPro" id="IPR009078">
    <property type="entry name" value="Ferritin-like_SF"/>
</dbReference>
<evidence type="ECO:0000256" key="5">
    <source>
        <dbReference type="ARBA" id="ARBA00023004"/>
    </source>
</evidence>
<evidence type="ECO:0000259" key="6">
    <source>
        <dbReference type="PROSITE" id="PS50903"/>
    </source>
</evidence>
<name>A0A9D2WNS3_9FIRM</name>
<evidence type="ECO:0000256" key="3">
    <source>
        <dbReference type="ARBA" id="ARBA00022723"/>
    </source>
</evidence>
<evidence type="ECO:0000313" key="9">
    <source>
        <dbReference type="Proteomes" id="UP000798488"/>
    </source>
</evidence>
<dbReference type="Pfam" id="PF21349">
    <property type="entry name" value="RUBY_RBDX"/>
    <property type="match status" value="1"/>
</dbReference>
<accession>A0A9D2WNS3</accession>
<organism evidence="8 9">
    <name type="scientific">Sporotomaculum syntrophicum</name>
    <dbReference type="NCBI Taxonomy" id="182264"/>
    <lineage>
        <taxon>Bacteria</taxon>
        <taxon>Bacillati</taxon>
        <taxon>Bacillota</taxon>
        <taxon>Clostridia</taxon>
        <taxon>Eubacteriales</taxon>
        <taxon>Desulfallaceae</taxon>
        <taxon>Sporotomaculum</taxon>
    </lineage>
</organism>
<evidence type="ECO:0000256" key="4">
    <source>
        <dbReference type="ARBA" id="ARBA00022982"/>
    </source>
</evidence>
<dbReference type="AlphaFoldDB" id="A0A9D2WNS3"/>
<keyword evidence="3" id="KW-0479">Metal-binding</keyword>
<dbReference type="Pfam" id="PF02915">
    <property type="entry name" value="Rubrerythrin"/>
    <property type="match status" value="1"/>
</dbReference>
<dbReference type="PANTHER" id="PTHR43865:SF1">
    <property type="entry name" value="RUBRERYTHRIN-RELATED"/>
    <property type="match status" value="1"/>
</dbReference>
<dbReference type="InterPro" id="IPR024934">
    <property type="entry name" value="Rubredoxin-like_dom"/>
</dbReference>
<proteinExistence type="predicted"/>
<evidence type="ECO:0000259" key="7">
    <source>
        <dbReference type="PROSITE" id="PS50905"/>
    </source>
</evidence>
<feature type="domain" description="Rubredoxin-like" evidence="6">
    <location>
        <begin position="152"/>
        <end position="186"/>
    </location>
</feature>
<dbReference type="InterPro" id="IPR048574">
    <property type="entry name" value="RUBY_RBDX"/>
</dbReference>
<keyword evidence="4" id="KW-0249">Electron transport</keyword>
<dbReference type="InterPro" id="IPR052364">
    <property type="entry name" value="Rubrerythrin"/>
</dbReference>